<keyword evidence="2" id="KW-1185">Reference proteome</keyword>
<comment type="caution">
    <text evidence="1">The sequence shown here is derived from an EMBL/GenBank/DDBJ whole genome shotgun (WGS) entry which is preliminary data.</text>
</comment>
<name>A0ABQ9D610_9PASS</name>
<accession>A0ABQ9D610</accession>
<evidence type="ECO:0000313" key="1">
    <source>
        <dbReference type="EMBL" id="KAJ7413252.1"/>
    </source>
</evidence>
<reference evidence="1" key="1">
    <citation type="submission" date="2019-10" db="EMBL/GenBank/DDBJ databases">
        <authorList>
            <person name="Soares A.E.R."/>
            <person name="Aleixo A."/>
            <person name="Schneider P."/>
            <person name="Miyaki C.Y."/>
            <person name="Schneider M.P."/>
            <person name="Mello C."/>
            <person name="Vasconcelos A.T.R."/>
        </authorList>
    </citation>
    <scope>NUCLEOTIDE SEQUENCE</scope>
    <source>
        <tissue evidence="1">Muscle</tissue>
    </source>
</reference>
<protein>
    <submittedName>
        <fullName evidence="1">Uncharacterized protein</fullName>
    </submittedName>
</protein>
<proteinExistence type="predicted"/>
<gene>
    <name evidence="1" type="ORF">WISP_91732</name>
</gene>
<evidence type="ECO:0000313" key="2">
    <source>
        <dbReference type="Proteomes" id="UP001145742"/>
    </source>
</evidence>
<organism evidence="1 2">
    <name type="scientific">Willisornis vidua</name>
    <name type="common">Xingu scale-backed antbird</name>
    <dbReference type="NCBI Taxonomy" id="1566151"/>
    <lineage>
        <taxon>Eukaryota</taxon>
        <taxon>Metazoa</taxon>
        <taxon>Chordata</taxon>
        <taxon>Craniata</taxon>
        <taxon>Vertebrata</taxon>
        <taxon>Euteleostomi</taxon>
        <taxon>Archelosauria</taxon>
        <taxon>Archosauria</taxon>
        <taxon>Dinosauria</taxon>
        <taxon>Saurischia</taxon>
        <taxon>Theropoda</taxon>
        <taxon>Coelurosauria</taxon>
        <taxon>Aves</taxon>
        <taxon>Neognathae</taxon>
        <taxon>Neoaves</taxon>
        <taxon>Telluraves</taxon>
        <taxon>Australaves</taxon>
        <taxon>Passeriformes</taxon>
        <taxon>Thamnophilidae</taxon>
        <taxon>Willisornis</taxon>
    </lineage>
</organism>
<sequence>MLTTLDWMIREIQDSRQLLTQRKEKEWSRACSQGQPSGLAAGHNDCCAIHQSQGCPAAQIQPLQKQSFNRTNENDGPNHVFQQYHCILVLQMPGAQASITGGEEWNMLVRDRRQARTALNTPIVGLCKMESPVEANRKSGPTSLSRLNMELGLALL</sequence>
<dbReference type="Proteomes" id="UP001145742">
    <property type="component" value="Unassembled WGS sequence"/>
</dbReference>
<dbReference type="EMBL" id="WHWB01034150">
    <property type="protein sequence ID" value="KAJ7413252.1"/>
    <property type="molecule type" value="Genomic_DNA"/>
</dbReference>